<dbReference type="InterPro" id="IPR036397">
    <property type="entry name" value="RNaseH_sf"/>
</dbReference>
<dbReference type="InterPro" id="IPR044730">
    <property type="entry name" value="RNase_H-like_dom_plant"/>
</dbReference>
<proteinExistence type="predicted"/>
<keyword evidence="3" id="KW-1185">Reference proteome</keyword>
<dbReference type="InterPro" id="IPR053151">
    <property type="entry name" value="RNase_H-like"/>
</dbReference>
<name>A0A7J8M4W6_9ROSI</name>
<evidence type="ECO:0000313" key="3">
    <source>
        <dbReference type="Proteomes" id="UP000593572"/>
    </source>
</evidence>
<dbReference type="Gene3D" id="3.30.420.10">
    <property type="entry name" value="Ribonuclease H-like superfamily/Ribonuclease H"/>
    <property type="match status" value="1"/>
</dbReference>
<dbReference type="GO" id="GO:0003676">
    <property type="term" value="F:nucleic acid binding"/>
    <property type="evidence" value="ECO:0007669"/>
    <property type="project" value="InterPro"/>
</dbReference>
<dbReference type="PANTHER" id="PTHR47723:SF24">
    <property type="entry name" value="RNASE H TYPE-1 DOMAIN-CONTAINING PROTEIN"/>
    <property type="match status" value="1"/>
</dbReference>
<protein>
    <recommendedName>
        <fullName evidence="1">RNase H type-1 domain-containing protein</fullName>
    </recommendedName>
</protein>
<gene>
    <name evidence="2" type="ORF">Golob_016623</name>
</gene>
<organism evidence="2 3">
    <name type="scientific">Gossypium lobatum</name>
    <dbReference type="NCBI Taxonomy" id="34289"/>
    <lineage>
        <taxon>Eukaryota</taxon>
        <taxon>Viridiplantae</taxon>
        <taxon>Streptophyta</taxon>
        <taxon>Embryophyta</taxon>
        <taxon>Tracheophyta</taxon>
        <taxon>Spermatophyta</taxon>
        <taxon>Magnoliopsida</taxon>
        <taxon>eudicotyledons</taxon>
        <taxon>Gunneridae</taxon>
        <taxon>Pentapetalae</taxon>
        <taxon>rosids</taxon>
        <taxon>malvids</taxon>
        <taxon>Malvales</taxon>
        <taxon>Malvaceae</taxon>
        <taxon>Malvoideae</taxon>
        <taxon>Gossypium</taxon>
    </lineage>
</organism>
<dbReference type="EMBL" id="JABEZX010000007">
    <property type="protein sequence ID" value="MBA0559670.1"/>
    <property type="molecule type" value="Genomic_DNA"/>
</dbReference>
<dbReference type="SUPFAM" id="SSF53098">
    <property type="entry name" value="Ribonuclease H-like"/>
    <property type="match status" value="1"/>
</dbReference>
<dbReference type="GO" id="GO:0004523">
    <property type="term" value="F:RNA-DNA hybrid ribonuclease activity"/>
    <property type="evidence" value="ECO:0007669"/>
    <property type="project" value="InterPro"/>
</dbReference>
<dbReference type="InterPro" id="IPR002156">
    <property type="entry name" value="RNaseH_domain"/>
</dbReference>
<accession>A0A7J8M4W6</accession>
<dbReference type="CDD" id="cd06222">
    <property type="entry name" value="RNase_H_like"/>
    <property type="match status" value="1"/>
</dbReference>
<evidence type="ECO:0000313" key="2">
    <source>
        <dbReference type="EMBL" id="MBA0559670.1"/>
    </source>
</evidence>
<sequence length="267" mass="29542">HLSPRPPPPISLIHFHAGAGSCRSSASVVAASTANSVSIRQGMKELHGLGLIRVCYLLGTLKKVTAGVEWGETDAVFGVSMEMSGTPKSQAMPLAFSQRAIVIDVALEGKMGKKRSTKMQWTTFYSDHNKCWRPPRSDWIKLNSDGFVNLVAGNSAIEGAEASALLEGLRLALAWDKGYRKMEVERDNAPLIQFICSGYASRNRLSELRQIQVMYSRNWQLTSKHISREQNRTADLMTRLGRATTSGLCVFYQPPSVLETTLEQERV</sequence>
<feature type="domain" description="RNase H type-1" evidence="1">
    <location>
        <begin position="151"/>
        <end position="237"/>
    </location>
</feature>
<dbReference type="PANTHER" id="PTHR47723">
    <property type="entry name" value="OS05G0353850 PROTEIN"/>
    <property type="match status" value="1"/>
</dbReference>
<comment type="caution">
    <text evidence="2">The sequence shown here is derived from an EMBL/GenBank/DDBJ whole genome shotgun (WGS) entry which is preliminary data.</text>
</comment>
<feature type="non-terminal residue" evidence="2">
    <location>
        <position position="1"/>
    </location>
</feature>
<dbReference type="Proteomes" id="UP000593572">
    <property type="component" value="Unassembled WGS sequence"/>
</dbReference>
<dbReference type="InterPro" id="IPR012337">
    <property type="entry name" value="RNaseH-like_sf"/>
</dbReference>
<dbReference type="AlphaFoldDB" id="A0A7J8M4W6"/>
<reference evidence="2 3" key="1">
    <citation type="journal article" date="2019" name="Genome Biol. Evol.">
        <title>Insights into the evolution of the New World diploid cottons (Gossypium, subgenus Houzingenia) based on genome sequencing.</title>
        <authorList>
            <person name="Grover C.E."/>
            <person name="Arick M.A. 2nd"/>
            <person name="Thrash A."/>
            <person name="Conover J.L."/>
            <person name="Sanders W.S."/>
            <person name="Peterson D.G."/>
            <person name="Frelichowski J.E."/>
            <person name="Scheffler J.A."/>
            <person name="Scheffler B.E."/>
            <person name="Wendel J.F."/>
        </authorList>
    </citation>
    <scope>NUCLEOTIDE SEQUENCE [LARGE SCALE GENOMIC DNA]</scope>
    <source>
        <strain evidence="2">157</strain>
        <tissue evidence="2">Leaf</tissue>
    </source>
</reference>
<dbReference type="Pfam" id="PF13456">
    <property type="entry name" value="RVT_3"/>
    <property type="match status" value="1"/>
</dbReference>
<evidence type="ECO:0000259" key="1">
    <source>
        <dbReference type="Pfam" id="PF13456"/>
    </source>
</evidence>